<keyword evidence="14" id="KW-1185">Reference proteome</keyword>
<dbReference type="GO" id="GO:0016020">
    <property type="term" value="C:membrane"/>
    <property type="evidence" value="ECO:0007669"/>
    <property type="project" value="UniProtKB-SubCell"/>
</dbReference>
<evidence type="ECO:0000313" key="13">
    <source>
        <dbReference type="EMBL" id="KAL1521509.1"/>
    </source>
</evidence>
<evidence type="ECO:0000256" key="5">
    <source>
        <dbReference type="ARBA" id="ARBA00022723"/>
    </source>
</evidence>
<dbReference type="Proteomes" id="UP001515480">
    <property type="component" value="Unassembled WGS sequence"/>
</dbReference>
<dbReference type="PROSITE" id="PS51471">
    <property type="entry name" value="FE2OG_OXY"/>
    <property type="match status" value="1"/>
</dbReference>
<dbReference type="InterPro" id="IPR003582">
    <property type="entry name" value="ShKT_dom"/>
</dbReference>
<evidence type="ECO:0000256" key="2">
    <source>
        <dbReference type="ARBA" id="ARBA00004167"/>
    </source>
</evidence>
<evidence type="ECO:0000256" key="8">
    <source>
        <dbReference type="ARBA" id="ARBA00023002"/>
    </source>
</evidence>
<evidence type="ECO:0000259" key="12">
    <source>
        <dbReference type="PROSITE" id="PS51670"/>
    </source>
</evidence>
<dbReference type="GO" id="GO:0031418">
    <property type="term" value="F:L-ascorbic acid binding"/>
    <property type="evidence" value="ECO:0007669"/>
    <property type="project" value="InterPro"/>
</dbReference>
<evidence type="ECO:0000256" key="7">
    <source>
        <dbReference type="ARBA" id="ARBA00022989"/>
    </source>
</evidence>
<protein>
    <recommendedName>
        <fullName evidence="15">Procollagen-proline 4-dioxygenase</fullName>
    </recommendedName>
</protein>
<dbReference type="InterPro" id="IPR044862">
    <property type="entry name" value="Pro_4_hyd_alph_FE2OG_OXY"/>
</dbReference>
<dbReference type="PROSITE" id="PS51670">
    <property type="entry name" value="SHKT"/>
    <property type="match status" value="1"/>
</dbReference>
<keyword evidence="10" id="KW-0472">Membrane</keyword>
<keyword evidence="4" id="KW-0812">Transmembrane</keyword>
<feature type="domain" description="ShKT" evidence="12">
    <location>
        <begin position="29"/>
        <end position="63"/>
    </location>
</feature>
<reference evidence="13 14" key="1">
    <citation type="journal article" date="2024" name="Science">
        <title>Giant polyketide synthase enzymes in the biosynthesis of giant marine polyether toxins.</title>
        <authorList>
            <person name="Fallon T.R."/>
            <person name="Shende V.V."/>
            <person name="Wierzbicki I.H."/>
            <person name="Pendleton A.L."/>
            <person name="Watervoot N.F."/>
            <person name="Auber R.P."/>
            <person name="Gonzalez D.J."/>
            <person name="Wisecaver J.H."/>
            <person name="Moore B.S."/>
        </authorList>
    </citation>
    <scope>NUCLEOTIDE SEQUENCE [LARGE SCALE GENOMIC DNA]</scope>
    <source>
        <strain evidence="13 14">12B1</strain>
    </source>
</reference>
<dbReference type="AlphaFoldDB" id="A0AB34JIY3"/>
<keyword evidence="5" id="KW-0479">Metal-binding</keyword>
<comment type="cofactor">
    <cofactor evidence="1">
        <name>L-ascorbate</name>
        <dbReference type="ChEBI" id="CHEBI:38290"/>
    </cofactor>
</comment>
<dbReference type="PANTHER" id="PTHR10869:SF246">
    <property type="entry name" value="TRANSMEMBRANE PROLYL 4-HYDROXYLASE"/>
    <property type="match status" value="1"/>
</dbReference>
<evidence type="ECO:0008006" key="15">
    <source>
        <dbReference type="Google" id="ProtNLM"/>
    </source>
</evidence>
<keyword evidence="6" id="KW-0223">Dioxygenase</keyword>
<comment type="subcellular location">
    <subcellularLocation>
        <location evidence="3">Endomembrane system</location>
    </subcellularLocation>
    <subcellularLocation>
        <location evidence="2">Membrane</location>
        <topology evidence="2">Single-pass membrane protein</topology>
    </subcellularLocation>
</comment>
<dbReference type="InterPro" id="IPR006620">
    <property type="entry name" value="Pro_4_hyd_alph"/>
</dbReference>
<dbReference type="PANTHER" id="PTHR10869">
    <property type="entry name" value="PROLYL 4-HYDROXYLASE ALPHA SUBUNIT"/>
    <property type="match status" value="1"/>
</dbReference>
<evidence type="ECO:0000256" key="6">
    <source>
        <dbReference type="ARBA" id="ARBA00022964"/>
    </source>
</evidence>
<keyword evidence="7" id="KW-1133">Transmembrane helix</keyword>
<dbReference type="Pfam" id="PF01549">
    <property type="entry name" value="ShK"/>
    <property type="match status" value="2"/>
</dbReference>
<proteinExistence type="predicted"/>
<keyword evidence="8" id="KW-0560">Oxidoreductase</keyword>
<dbReference type="SMART" id="SM00254">
    <property type="entry name" value="ShKT"/>
    <property type="match status" value="3"/>
</dbReference>
<dbReference type="EMBL" id="JBGBPQ010000007">
    <property type="protein sequence ID" value="KAL1521509.1"/>
    <property type="molecule type" value="Genomic_DNA"/>
</dbReference>
<evidence type="ECO:0000256" key="1">
    <source>
        <dbReference type="ARBA" id="ARBA00001961"/>
    </source>
</evidence>
<keyword evidence="9" id="KW-0408">Iron</keyword>
<gene>
    <name evidence="13" type="ORF">AB1Y20_021169</name>
</gene>
<dbReference type="InterPro" id="IPR045054">
    <property type="entry name" value="P4HA-like"/>
</dbReference>
<evidence type="ECO:0000256" key="9">
    <source>
        <dbReference type="ARBA" id="ARBA00023004"/>
    </source>
</evidence>
<evidence type="ECO:0000256" key="4">
    <source>
        <dbReference type="ARBA" id="ARBA00022692"/>
    </source>
</evidence>
<dbReference type="GO" id="GO:0004656">
    <property type="term" value="F:procollagen-proline 4-dioxygenase activity"/>
    <property type="evidence" value="ECO:0007669"/>
    <property type="project" value="TreeGrafter"/>
</dbReference>
<sequence length="403" mass="43859">MAMHHRSLLFGRLTPHEDALAPSPPAWVCADTHPQCAMWARRGECHANRAYMESACRLSCRRCPLTRSLAQRVAGAPAPPGCYDEEGIDCVTMKERGACDTFPAADALLRCPRTCGTCAPALSRLVRAAYGCDDAGGADCAALVGRGGCANHSVRRQCVHSCAACAEARAACARRGGGTAAVDVDALFRRVLREWAPRRPRVLSAPPGAPWLLALDEFVSDAEASALSQSCEEYTRSQVASGVSSIRTSEQCWCDTSCEENPLVAAVRERVAEVTGLPLQHQEPFQVVRYGPGQQYRTHHDQNTARWAPQGVRLLTLLIYLQQPVRGGETVFPDLNLSIAPAARSAVLWPNVLVNRSVNDGRMRHEAALVTAGQKLVANVWVHEYDFRGPRDMDCVLTSYPTQ</sequence>
<name>A0AB34JIY3_PRYPA</name>
<feature type="domain" description="Fe2OG dioxygenase" evidence="11">
    <location>
        <begin position="280"/>
        <end position="384"/>
    </location>
</feature>
<evidence type="ECO:0000256" key="3">
    <source>
        <dbReference type="ARBA" id="ARBA00004308"/>
    </source>
</evidence>
<dbReference type="Pfam" id="PF13640">
    <property type="entry name" value="2OG-FeII_Oxy_3"/>
    <property type="match status" value="1"/>
</dbReference>
<evidence type="ECO:0000259" key="11">
    <source>
        <dbReference type="PROSITE" id="PS51471"/>
    </source>
</evidence>
<dbReference type="SMART" id="SM00702">
    <property type="entry name" value="P4Hc"/>
    <property type="match status" value="1"/>
</dbReference>
<accession>A0AB34JIY3</accession>
<organism evidence="13 14">
    <name type="scientific">Prymnesium parvum</name>
    <name type="common">Toxic golden alga</name>
    <dbReference type="NCBI Taxonomy" id="97485"/>
    <lineage>
        <taxon>Eukaryota</taxon>
        <taxon>Haptista</taxon>
        <taxon>Haptophyta</taxon>
        <taxon>Prymnesiophyceae</taxon>
        <taxon>Prymnesiales</taxon>
        <taxon>Prymnesiaceae</taxon>
        <taxon>Prymnesium</taxon>
    </lineage>
</organism>
<evidence type="ECO:0000313" key="14">
    <source>
        <dbReference type="Proteomes" id="UP001515480"/>
    </source>
</evidence>
<comment type="caution">
    <text evidence="13">The sequence shown here is derived from an EMBL/GenBank/DDBJ whole genome shotgun (WGS) entry which is preliminary data.</text>
</comment>
<dbReference type="GO" id="GO:0005783">
    <property type="term" value="C:endoplasmic reticulum"/>
    <property type="evidence" value="ECO:0007669"/>
    <property type="project" value="TreeGrafter"/>
</dbReference>
<evidence type="ECO:0000256" key="10">
    <source>
        <dbReference type="ARBA" id="ARBA00023136"/>
    </source>
</evidence>
<dbReference type="InterPro" id="IPR005123">
    <property type="entry name" value="Oxoglu/Fe-dep_dioxygenase_dom"/>
</dbReference>
<dbReference type="Gene3D" id="2.60.120.620">
    <property type="entry name" value="q2cbj1_9rhob like domain"/>
    <property type="match status" value="1"/>
</dbReference>
<dbReference type="GO" id="GO:0005506">
    <property type="term" value="F:iron ion binding"/>
    <property type="evidence" value="ECO:0007669"/>
    <property type="project" value="InterPro"/>
</dbReference>